<dbReference type="InterPro" id="IPR036864">
    <property type="entry name" value="Zn2-C6_fun-type_DNA-bd_sf"/>
</dbReference>
<dbReference type="FunCoup" id="K1V2R6">
    <property type="interactions" value="8"/>
</dbReference>
<dbReference type="GO" id="GO:0003677">
    <property type="term" value="F:DNA binding"/>
    <property type="evidence" value="ECO:0007669"/>
    <property type="project" value="UniProtKB-KW"/>
</dbReference>
<dbReference type="InParanoid" id="K1V2R6"/>
<evidence type="ECO:0000313" key="8">
    <source>
        <dbReference type="Proteomes" id="UP000006757"/>
    </source>
</evidence>
<dbReference type="GO" id="GO:0000981">
    <property type="term" value="F:DNA-binding transcription factor activity, RNA polymerase II-specific"/>
    <property type="evidence" value="ECO:0007669"/>
    <property type="project" value="InterPro"/>
</dbReference>
<gene>
    <name evidence="7" type="ORF">A1Q2_07565</name>
</gene>
<evidence type="ECO:0000313" key="7">
    <source>
        <dbReference type="EMBL" id="EKC98154.1"/>
    </source>
</evidence>
<keyword evidence="8" id="KW-1185">Reference proteome</keyword>
<proteinExistence type="predicted"/>
<sequence>MADKSLAAPASQEPSSGKAPRSWVPRACDRYQQVPCRNCAEAGVTCTHDAPVLKRGPRPKPRNRDVESRLRNLESLLASISSGSASAASVSLSRRELDQIRVAAHIAPASDTSPPSDMGDVKPNVNATPAPDAAMGTPGSVNNAPTPVNGMATTANPTLSNYVPPMSFDSFGVPTPGQGIPDQQMMSGVNATLQPSMYDPSVMGAVSPTATKSGGITSNTKGQTKWLGPSSGMPLLERLKVNGHQWNSPLDDGNVTDQWMSLSSAIGVDVEGTNALETITPQDPTSALSPSSSHDEYIWERVTNVIPSDLVDNLVRSYFTISHLLWPILHAPTFMQHYVDPEYRKNPSFVALVLSICALSSRYTPDQRLRVTNSKGTTLAIEVVSLAKDIIAQTASERSDLAIVQALFNFSVVQEGIARTNQVWSFLSQAVSVAMDMGLHRRKDEYNFSAVDLEEQKRTLWALYCQTVQASCTYGRPLMLQLDEPAPVDDVYISAERGIGTQPADRPSVMAGFVAGIRLHMVLERTVRRVNRIVLQTDETNMNFIDLVSATGPRKYRIEDELELLSHVTDGLVGDWSFSPTTVADSDSVRFFQRTRVFTLQQFIRLLSARHRLTEIMGSEVGTLGGTAEEQAVLQQITQSALGIIGTYSIIDGQGRLDFFGAHAISQLTQAGAGLIGVVLHVRSNAIAGSDNVLQIALQGLCASILVLRKLGTRRPAGNRSAELLIEFSRACRISIPGLPESEPSPSSNGPVDVPMLRALPRRTNSKSGGGLKPGGMSQAQFDEWLGIALQGTGDWMGPDGVLPPGQEGFAM</sequence>
<dbReference type="CDD" id="cd00067">
    <property type="entry name" value="GAL4"/>
    <property type="match status" value="1"/>
</dbReference>
<dbReference type="Proteomes" id="UP000006757">
    <property type="component" value="Unassembled WGS sequence"/>
</dbReference>
<accession>K1V2R6</accession>
<evidence type="ECO:0000256" key="5">
    <source>
        <dbReference type="SAM" id="MobiDB-lite"/>
    </source>
</evidence>
<dbReference type="GO" id="GO:0008270">
    <property type="term" value="F:zinc ion binding"/>
    <property type="evidence" value="ECO:0007669"/>
    <property type="project" value="InterPro"/>
</dbReference>
<comment type="caution">
    <text evidence="7">The sequence shown here is derived from an EMBL/GenBank/DDBJ whole genome shotgun (WGS) entry which is preliminary data.</text>
</comment>
<evidence type="ECO:0000256" key="3">
    <source>
        <dbReference type="ARBA" id="ARBA00023125"/>
    </source>
</evidence>
<dbReference type="InterPro" id="IPR001138">
    <property type="entry name" value="Zn2Cys6_DnaBD"/>
</dbReference>
<keyword evidence="3" id="KW-0238">DNA-binding</keyword>
<name>K1V2R6_TRIAC</name>
<feature type="domain" description="Xylanolytic transcriptional activator regulatory" evidence="6">
    <location>
        <begin position="423"/>
        <end position="491"/>
    </location>
</feature>
<dbReference type="Pfam" id="PF04082">
    <property type="entry name" value="Fungal_trans"/>
    <property type="match status" value="1"/>
</dbReference>
<dbReference type="Gene3D" id="4.10.240.10">
    <property type="entry name" value="Zn(2)-C6 fungal-type DNA-binding domain"/>
    <property type="match status" value="1"/>
</dbReference>
<protein>
    <submittedName>
        <fullName evidence="7">Nuclear protein</fullName>
    </submittedName>
</protein>
<dbReference type="PANTHER" id="PTHR46910:SF3">
    <property type="entry name" value="HALOTOLERANCE PROTEIN 9-RELATED"/>
    <property type="match status" value="1"/>
</dbReference>
<evidence type="ECO:0000256" key="2">
    <source>
        <dbReference type="ARBA" id="ARBA00022723"/>
    </source>
</evidence>
<reference evidence="7 8" key="1">
    <citation type="journal article" date="2012" name="Eukaryot. Cell">
        <title>Genome sequence of the Trichosporon asahii environmental strain CBS 8904.</title>
        <authorList>
            <person name="Yang R.Y."/>
            <person name="Li H.T."/>
            <person name="Zhu H."/>
            <person name="Zhou G.P."/>
            <person name="Wang M."/>
            <person name="Wang L."/>
        </authorList>
    </citation>
    <scope>NUCLEOTIDE SEQUENCE [LARGE SCALE GENOMIC DNA]</scope>
    <source>
        <strain evidence="7 8">CBS 8904</strain>
    </source>
</reference>
<evidence type="ECO:0000256" key="1">
    <source>
        <dbReference type="ARBA" id="ARBA00004123"/>
    </source>
</evidence>
<evidence type="ECO:0000256" key="4">
    <source>
        <dbReference type="ARBA" id="ARBA00023242"/>
    </source>
</evidence>
<dbReference type="AlphaFoldDB" id="K1V2R6"/>
<dbReference type="SMART" id="SM00906">
    <property type="entry name" value="Fungal_trans"/>
    <property type="match status" value="1"/>
</dbReference>
<dbReference type="eggNOG" id="ENOG502QV7Z">
    <property type="taxonomic scope" value="Eukaryota"/>
</dbReference>
<dbReference type="HOGENOM" id="CLU_009212_0_0_1"/>
<dbReference type="InterPro" id="IPR007219">
    <property type="entry name" value="XnlR_reg_dom"/>
</dbReference>
<evidence type="ECO:0000259" key="6">
    <source>
        <dbReference type="SMART" id="SM00906"/>
    </source>
</evidence>
<dbReference type="GO" id="GO:0005634">
    <property type="term" value="C:nucleus"/>
    <property type="evidence" value="ECO:0007669"/>
    <property type="project" value="UniProtKB-SubCell"/>
</dbReference>
<dbReference type="CDD" id="cd12148">
    <property type="entry name" value="fungal_TF_MHR"/>
    <property type="match status" value="1"/>
</dbReference>
<dbReference type="EMBL" id="AMBO01000396">
    <property type="protein sequence ID" value="EKC98154.1"/>
    <property type="molecule type" value="Genomic_DNA"/>
</dbReference>
<keyword evidence="4" id="KW-0539">Nucleus</keyword>
<comment type="subcellular location">
    <subcellularLocation>
        <location evidence="1">Nucleus</location>
    </subcellularLocation>
</comment>
<dbReference type="GO" id="GO:0006351">
    <property type="term" value="P:DNA-templated transcription"/>
    <property type="evidence" value="ECO:0007669"/>
    <property type="project" value="InterPro"/>
</dbReference>
<feature type="region of interest" description="Disordered" evidence="5">
    <location>
        <begin position="1"/>
        <end position="24"/>
    </location>
</feature>
<keyword evidence="2" id="KW-0479">Metal-binding</keyword>
<dbReference type="InterPro" id="IPR050987">
    <property type="entry name" value="AtrR-like"/>
</dbReference>
<organism evidence="7 8">
    <name type="scientific">Trichosporon asahii var. asahii (strain CBS 8904)</name>
    <name type="common">Yeast</name>
    <dbReference type="NCBI Taxonomy" id="1220162"/>
    <lineage>
        <taxon>Eukaryota</taxon>
        <taxon>Fungi</taxon>
        <taxon>Dikarya</taxon>
        <taxon>Basidiomycota</taxon>
        <taxon>Agaricomycotina</taxon>
        <taxon>Tremellomycetes</taxon>
        <taxon>Trichosporonales</taxon>
        <taxon>Trichosporonaceae</taxon>
        <taxon>Trichosporon</taxon>
    </lineage>
</organism>
<dbReference type="OrthoDB" id="25921at2759"/>
<dbReference type="PANTHER" id="PTHR46910">
    <property type="entry name" value="TRANSCRIPTION FACTOR PDR1"/>
    <property type="match status" value="1"/>
</dbReference>